<keyword evidence="2" id="KW-1185">Reference proteome</keyword>
<reference evidence="2" key="1">
    <citation type="submission" date="2014-07" db="EMBL/GenBank/DDBJ databases">
        <authorList>
            <person name="Martin A.A"/>
            <person name="De Silva N."/>
        </authorList>
    </citation>
    <scope>NUCLEOTIDE SEQUENCE</scope>
</reference>
<dbReference type="AlphaFoldDB" id="A0A0K0ETY5"/>
<evidence type="ECO:0000256" key="1">
    <source>
        <dbReference type="SAM" id="SignalP"/>
    </source>
</evidence>
<name>A0A0K0ETY5_STRVS</name>
<dbReference type="WBParaSite" id="SVE_0000699050.1">
    <property type="protein sequence ID" value="SVE_0000699050.1"/>
    <property type="gene ID" value="SVE_0000699050"/>
</dbReference>
<dbReference type="Proteomes" id="UP000035680">
    <property type="component" value="Unassembled WGS sequence"/>
</dbReference>
<evidence type="ECO:0000313" key="3">
    <source>
        <dbReference type="WBParaSite" id="SVE_0000699050.1"/>
    </source>
</evidence>
<accession>A0A0K0ETY5</accession>
<feature type="signal peptide" evidence="1">
    <location>
        <begin position="1"/>
        <end position="19"/>
    </location>
</feature>
<organism evidence="2 3">
    <name type="scientific">Strongyloides venezuelensis</name>
    <name type="common">Threadworm</name>
    <dbReference type="NCBI Taxonomy" id="75913"/>
    <lineage>
        <taxon>Eukaryota</taxon>
        <taxon>Metazoa</taxon>
        <taxon>Ecdysozoa</taxon>
        <taxon>Nematoda</taxon>
        <taxon>Chromadorea</taxon>
        <taxon>Rhabditida</taxon>
        <taxon>Tylenchina</taxon>
        <taxon>Panagrolaimomorpha</taxon>
        <taxon>Strongyloidoidea</taxon>
        <taxon>Strongyloididae</taxon>
        <taxon>Strongyloides</taxon>
    </lineage>
</organism>
<protein>
    <submittedName>
        <fullName evidence="3">Uncharacterized protein</fullName>
    </submittedName>
</protein>
<sequence length="48" mass="4579">MKFFVVSAIVLAFAASSNAFIFGSLGASGGCGCAPPPQPACGSPCGGK</sequence>
<proteinExistence type="predicted"/>
<keyword evidence="1" id="KW-0732">Signal</keyword>
<evidence type="ECO:0000313" key="2">
    <source>
        <dbReference type="Proteomes" id="UP000035680"/>
    </source>
</evidence>
<feature type="chain" id="PRO_5005328625" evidence="1">
    <location>
        <begin position="20"/>
        <end position="48"/>
    </location>
</feature>
<reference evidence="3" key="2">
    <citation type="submission" date="2015-08" db="UniProtKB">
        <authorList>
            <consortium name="WormBaseParasite"/>
        </authorList>
    </citation>
    <scope>IDENTIFICATION</scope>
</reference>
<dbReference type="PROSITE" id="PS51257">
    <property type="entry name" value="PROKAR_LIPOPROTEIN"/>
    <property type="match status" value="1"/>
</dbReference>